<sequence length="357" mass="41746">MIKMFMLTLLIVINLYSKENKMQEIDTKSSALLLIEYQNEWLDKKSKLYGFMKDKKQFEASIKNSKEALEYARNIGMKIIHIPLVLSDDYKEFGNDAKYGLRAVIPQVKTWQDKNKDFHKDFLPKEEDFVVSGRLGASGFAGSNLDAILKNNGIKTLYMTGFATNVCVESTFREAHDKGYNAIVIDDATSSFTKEEKEFFIKNIVHHFGLNISTKEFLTSKVNIDKKEIVKGFYKALGERNIQNALSFIDEDIEYLAVKETSPTFPELYGKYRNKKELLEFFTHLNEYYKTLDFRIESIAENENSVFVKGYLKYEILKNKEIYETDFMAFIDIENSLIKKYKFFKDTAFLEYLYKKE</sequence>
<dbReference type="PATRIC" id="fig|544718.43.peg.650"/>
<dbReference type="Gene3D" id="3.10.450.50">
    <property type="match status" value="1"/>
</dbReference>
<gene>
    <name evidence="4" type="primary">rutB</name>
    <name evidence="4" type="ORF">AAX29_00414</name>
</gene>
<proteinExistence type="predicted"/>
<evidence type="ECO:0000256" key="1">
    <source>
        <dbReference type="ARBA" id="ARBA00022801"/>
    </source>
</evidence>
<feature type="domain" description="Isochorismatase-like" evidence="2">
    <location>
        <begin position="30"/>
        <end position="215"/>
    </location>
</feature>
<keyword evidence="1 4" id="KW-0378">Hydrolase</keyword>
<dbReference type="Pfam" id="PF00857">
    <property type="entry name" value="Isochorismatase"/>
    <property type="match status" value="1"/>
</dbReference>
<dbReference type="InterPro" id="IPR000868">
    <property type="entry name" value="Isochorismatase-like_dom"/>
</dbReference>
<name>A0A1C0B9Z4_9BACT</name>
<evidence type="ECO:0000313" key="5">
    <source>
        <dbReference type="Proteomes" id="UP000093281"/>
    </source>
</evidence>
<comment type="caution">
    <text evidence="4">The sequence shown here is derived from an EMBL/GenBank/DDBJ whole genome shotgun (WGS) entry which is preliminary data.</text>
</comment>
<dbReference type="InterPro" id="IPR032710">
    <property type="entry name" value="NTF2-like_dom_sf"/>
</dbReference>
<dbReference type="InterPro" id="IPR050272">
    <property type="entry name" value="Isochorismatase-like_hydrls"/>
</dbReference>
<dbReference type="InterPro" id="IPR037401">
    <property type="entry name" value="SnoaL-like"/>
</dbReference>
<dbReference type="PANTHER" id="PTHR43540:SF16">
    <property type="entry name" value="ISOCHORISMATASE-LIKE DOMAIN-CONTAINING PROTEIN"/>
    <property type="match status" value="1"/>
</dbReference>
<dbReference type="EC" id="3.5.1.110" evidence="4"/>
<evidence type="ECO:0000313" key="4">
    <source>
        <dbReference type="EMBL" id="OCM00410.1"/>
    </source>
</evidence>
<dbReference type="GO" id="GO:0016787">
    <property type="term" value="F:hydrolase activity"/>
    <property type="evidence" value="ECO:0007669"/>
    <property type="project" value="UniProtKB-KW"/>
</dbReference>
<dbReference type="Gene3D" id="3.40.50.850">
    <property type="entry name" value="Isochorismatase-like"/>
    <property type="match status" value="1"/>
</dbReference>
<dbReference type="SUPFAM" id="SSF52499">
    <property type="entry name" value="Isochorismatase-like hydrolases"/>
    <property type="match status" value="1"/>
</dbReference>
<feature type="domain" description="SnoaL-like" evidence="3">
    <location>
        <begin position="230"/>
        <end position="339"/>
    </location>
</feature>
<dbReference type="SUPFAM" id="SSF54427">
    <property type="entry name" value="NTF2-like"/>
    <property type="match status" value="1"/>
</dbReference>
<dbReference type="Pfam" id="PF12680">
    <property type="entry name" value="SnoaL_2"/>
    <property type="match status" value="1"/>
</dbReference>
<accession>A0A1C0B9Z4</accession>
<reference evidence="5" key="1">
    <citation type="submission" date="2015-05" db="EMBL/GenBank/DDBJ databases">
        <authorList>
            <person name="Rovetto F."/>
            <person name="Cocolin L."/>
            <person name="Illeghems K."/>
            <person name="Van Nieuwerburgh F."/>
            <person name="Houf K."/>
        </authorList>
    </citation>
    <scope>NUCLEOTIDE SEQUENCE [LARGE SCALE GENOMIC DNA]</scope>
    <source>
        <strain evidence="5">DU22</strain>
    </source>
</reference>
<dbReference type="AlphaFoldDB" id="A0A1C0B9Z4"/>
<protein>
    <submittedName>
        <fullName evidence="4">Peroxyureidoacrylate/ureidoacrylate amidohydrolase RutB</fullName>
        <ecNumber evidence="4">3.5.1.110</ecNumber>
    </submittedName>
</protein>
<organism evidence="4 5">
    <name type="scientific">Aliarcobacter thereius</name>
    <dbReference type="NCBI Taxonomy" id="544718"/>
    <lineage>
        <taxon>Bacteria</taxon>
        <taxon>Pseudomonadati</taxon>
        <taxon>Campylobacterota</taxon>
        <taxon>Epsilonproteobacteria</taxon>
        <taxon>Campylobacterales</taxon>
        <taxon>Arcobacteraceae</taxon>
        <taxon>Aliarcobacter</taxon>
    </lineage>
</organism>
<dbReference type="PANTHER" id="PTHR43540">
    <property type="entry name" value="PEROXYUREIDOACRYLATE/UREIDOACRYLATE AMIDOHYDROLASE-RELATED"/>
    <property type="match status" value="1"/>
</dbReference>
<dbReference type="CDD" id="cd00431">
    <property type="entry name" value="cysteine_hydrolases"/>
    <property type="match status" value="1"/>
</dbReference>
<dbReference type="Proteomes" id="UP000093281">
    <property type="component" value="Unassembled WGS sequence"/>
</dbReference>
<dbReference type="OrthoDB" id="9791276at2"/>
<evidence type="ECO:0000259" key="3">
    <source>
        <dbReference type="Pfam" id="PF12680"/>
    </source>
</evidence>
<dbReference type="STRING" id="544718.AAX25_00665"/>
<evidence type="ECO:0000259" key="2">
    <source>
        <dbReference type="Pfam" id="PF00857"/>
    </source>
</evidence>
<dbReference type="InterPro" id="IPR036380">
    <property type="entry name" value="Isochorismatase-like_sf"/>
</dbReference>
<dbReference type="EMBL" id="LCUJ01000001">
    <property type="protein sequence ID" value="OCM00410.1"/>
    <property type="molecule type" value="Genomic_DNA"/>
</dbReference>